<evidence type="ECO:0000256" key="1">
    <source>
        <dbReference type="SAM" id="MobiDB-lite"/>
    </source>
</evidence>
<dbReference type="Proteomes" id="UP000237846">
    <property type="component" value="Unassembled WGS sequence"/>
</dbReference>
<sequence length="500" mass="52839">MPNSATHGEEWEPPAPLGSDRTRLPAFPADAFPGWLADFVAAVATETQTPVDLAGSIALAVLSTAGGGRAVVHVRGSWVEPVNIFTVVAMPPASRKSAVFRALTAPLMRAEKALKDRIEPQIMEAEQARRIANAVAEKAARAAAGRGGGDTDALAEATSAAVAAEDITVPVRPVLVADDITPEPAASLLAEQGGRLAVLSAEGGIFATLAGRYSGVPNLDLFLKGHAGDMLRVDRRSQPPLHVEHPALTLGLAVQPEVVRDIADMPGFRGKGLLGRILYAMPASNIGSRDEDPPIVPEVLAARYDTQVQSLVNDLYGWDDPMRLQLSADAAQLRAELSRAMEPRLHPDTGDLGHVADWAGKHVGAVCRIAGLLHLAAHGGDGHRHLIDGATMTAAARIGDYYAAHAIAAFDSMHTTPGMADARFLLGWLRRNPVREFTARAIVRATPKGRCSTVADLAPALDLLEQHGWIRQNPTPEQKGRGRPPAPTYSTHPDISGSGA</sequence>
<dbReference type="AlphaFoldDB" id="A0A2T0Q9D6"/>
<gene>
    <name evidence="2" type="ORF">CLV72_10261</name>
</gene>
<evidence type="ECO:0000313" key="3">
    <source>
        <dbReference type="Proteomes" id="UP000237846"/>
    </source>
</evidence>
<dbReference type="InterPro" id="IPR025048">
    <property type="entry name" value="DUF3987"/>
</dbReference>
<dbReference type="Pfam" id="PF13148">
    <property type="entry name" value="DUF3987"/>
    <property type="match status" value="1"/>
</dbReference>
<evidence type="ECO:0000313" key="2">
    <source>
        <dbReference type="EMBL" id="PRY00432.1"/>
    </source>
</evidence>
<accession>A0A2T0Q9D6</accession>
<dbReference type="EMBL" id="PVZC01000002">
    <property type="protein sequence ID" value="PRY00432.1"/>
    <property type="molecule type" value="Genomic_DNA"/>
</dbReference>
<feature type="region of interest" description="Disordered" evidence="1">
    <location>
        <begin position="1"/>
        <end position="23"/>
    </location>
</feature>
<comment type="caution">
    <text evidence="2">The sequence shown here is derived from an EMBL/GenBank/DDBJ whole genome shotgun (WGS) entry which is preliminary data.</text>
</comment>
<name>A0A2T0Q9D6_9ACTN</name>
<feature type="region of interest" description="Disordered" evidence="1">
    <location>
        <begin position="471"/>
        <end position="500"/>
    </location>
</feature>
<organism evidence="2 3">
    <name type="scientific">Allonocardiopsis opalescens</name>
    <dbReference type="NCBI Taxonomy" id="1144618"/>
    <lineage>
        <taxon>Bacteria</taxon>
        <taxon>Bacillati</taxon>
        <taxon>Actinomycetota</taxon>
        <taxon>Actinomycetes</taxon>
        <taxon>Streptosporangiales</taxon>
        <taxon>Allonocardiopsis</taxon>
    </lineage>
</organism>
<reference evidence="2 3" key="1">
    <citation type="submission" date="2018-03" db="EMBL/GenBank/DDBJ databases">
        <title>Genomic Encyclopedia of Archaeal and Bacterial Type Strains, Phase II (KMG-II): from individual species to whole genera.</title>
        <authorList>
            <person name="Goeker M."/>
        </authorList>
    </citation>
    <scope>NUCLEOTIDE SEQUENCE [LARGE SCALE GENOMIC DNA]</scope>
    <source>
        <strain evidence="2 3">DSM 45601</strain>
    </source>
</reference>
<protein>
    <submittedName>
        <fullName evidence="2">Uncharacterized protein DUF3987</fullName>
    </submittedName>
</protein>
<proteinExistence type="predicted"/>
<keyword evidence="3" id="KW-1185">Reference proteome</keyword>
<dbReference type="RefSeq" id="WP_170140906.1">
    <property type="nucleotide sequence ID" value="NZ_PVZC01000002.1"/>
</dbReference>